<accession>A0A4Y2SL27</accession>
<evidence type="ECO:0000313" key="2">
    <source>
        <dbReference type="EMBL" id="GBN87855.1"/>
    </source>
</evidence>
<keyword evidence="3" id="KW-1185">Reference proteome</keyword>
<dbReference type="Proteomes" id="UP000499080">
    <property type="component" value="Unassembled WGS sequence"/>
</dbReference>
<reference evidence="2 3" key="1">
    <citation type="journal article" date="2019" name="Sci. Rep.">
        <title>Orb-weaving spider Araneus ventricosus genome elucidates the spidroin gene catalogue.</title>
        <authorList>
            <person name="Kono N."/>
            <person name="Nakamura H."/>
            <person name="Ohtoshi R."/>
            <person name="Moran D.A.P."/>
            <person name="Shinohara A."/>
            <person name="Yoshida Y."/>
            <person name="Fujiwara M."/>
            <person name="Mori M."/>
            <person name="Tomita M."/>
            <person name="Arakawa K."/>
        </authorList>
    </citation>
    <scope>NUCLEOTIDE SEQUENCE [LARGE SCALE GENOMIC DNA]</scope>
</reference>
<sequence length="112" mass="12547">MDVCILLLREEKEFRQHGCKLPGKQCVPSGPSHLTAIKHHENAKPGKFWSDSLSSLQGHTNPTSPHPIVENSAPTPEQTTSIGWIRGTLATWEIRSSRRPGKRAIEGQIWKF</sequence>
<dbReference type="EMBL" id="BGPR01022003">
    <property type="protein sequence ID" value="GBN87855.1"/>
    <property type="molecule type" value="Genomic_DNA"/>
</dbReference>
<evidence type="ECO:0000313" key="3">
    <source>
        <dbReference type="Proteomes" id="UP000499080"/>
    </source>
</evidence>
<feature type="region of interest" description="Disordered" evidence="1">
    <location>
        <begin position="45"/>
        <end position="82"/>
    </location>
</feature>
<comment type="caution">
    <text evidence="2">The sequence shown here is derived from an EMBL/GenBank/DDBJ whole genome shotgun (WGS) entry which is preliminary data.</text>
</comment>
<protein>
    <submittedName>
        <fullName evidence="2">Uncharacterized protein</fullName>
    </submittedName>
</protein>
<feature type="compositionally biased region" description="Polar residues" evidence="1">
    <location>
        <begin position="72"/>
        <end position="82"/>
    </location>
</feature>
<feature type="compositionally biased region" description="Polar residues" evidence="1">
    <location>
        <begin position="51"/>
        <end position="63"/>
    </location>
</feature>
<dbReference type="AlphaFoldDB" id="A0A4Y2SL27"/>
<proteinExistence type="predicted"/>
<organism evidence="2 3">
    <name type="scientific">Araneus ventricosus</name>
    <name type="common">Orbweaver spider</name>
    <name type="synonym">Epeira ventricosa</name>
    <dbReference type="NCBI Taxonomy" id="182803"/>
    <lineage>
        <taxon>Eukaryota</taxon>
        <taxon>Metazoa</taxon>
        <taxon>Ecdysozoa</taxon>
        <taxon>Arthropoda</taxon>
        <taxon>Chelicerata</taxon>
        <taxon>Arachnida</taxon>
        <taxon>Araneae</taxon>
        <taxon>Araneomorphae</taxon>
        <taxon>Entelegynae</taxon>
        <taxon>Araneoidea</taxon>
        <taxon>Araneidae</taxon>
        <taxon>Araneus</taxon>
    </lineage>
</organism>
<name>A0A4Y2SL27_ARAVE</name>
<evidence type="ECO:0000256" key="1">
    <source>
        <dbReference type="SAM" id="MobiDB-lite"/>
    </source>
</evidence>
<gene>
    <name evidence="2" type="ORF">AVEN_44007_1</name>
</gene>